<evidence type="ECO:0000256" key="8">
    <source>
        <dbReference type="ARBA" id="ARBA00022723"/>
    </source>
</evidence>
<dbReference type="RefSeq" id="WP_056995967.1">
    <property type="nucleotide sequence ID" value="NZ_AYYR01000009.1"/>
</dbReference>
<comment type="cofactor">
    <cofactor evidence="2">
        <name>Mg(2+)</name>
        <dbReference type="ChEBI" id="CHEBI:18420"/>
    </cofactor>
</comment>
<evidence type="ECO:0000256" key="5">
    <source>
        <dbReference type="ARBA" id="ARBA00012458"/>
    </source>
</evidence>
<keyword evidence="8" id="KW-0479">Metal-binding</keyword>
<name>A0A0R2BGG8_SECCO</name>
<keyword evidence="10" id="KW-0289">Folate biosynthesis</keyword>
<dbReference type="EC" id="2.5.1.15" evidence="5"/>
<dbReference type="InterPro" id="IPR045031">
    <property type="entry name" value="DHP_synth-like"/>
</dbReference>
<evidence type="ECO:0000313" key="13">
    <source>
        <dbReference type="EMBL" id="KRM77506.1"/>
    </source>
</evidence>
<evidence type="ECO:0000256" key="3">
    <source>
        <dbReference type="ARBA" id="ARBA00004763"/>
    </source>
</evidence>
<evidence type="ECO:0000256" key="11">
    <source>
        <dbReference type="ARBA" id="ARBA00030193"/>
    </source>
</evidence>
<protein>
    <recommendedName>
        <fullName evidence="6">Dihydropteroate synthase</fullName>
        <ecNumber evidence="5">2.5.1.15</ecNumber>
    </recommendedName>
    <alternativeName>
        <fullName evidence="11">Dihydropteroate pyrophosphorylase</fullName>
    </alternativeName>
</protein>
<evidence type="ECO:0000256" key="4">
    <source>
        <dbReference type="ARBA" id="ARBA00009503"/>
    </source>
</evidence>
<dbReference type="Pfam" id="PF00809">
    <property type="entry name" value="Pterin_bind"/>
    <property type="match status" value="1"/>
</dbReference>
<accession>A0A0R2BGG8</accession>
<reference evidence="13 14" key="1">
    <citation type="journal article" date="2015" name="Genome Announc.">
        <title>Expanding the biotechnology potential of lactobacilli through comparative genomics of 213 strains and associated genera.</title>
        <authorList>
            <person name="Sun Z."/>
            <person name="Harris H.M."/>
            <person name="McCann A."/>
            <person name="Guo C."/>
            <person name="Argimon S."/>
            <person name="Zhang W."/>
            <person name="Yang X."/>
            <person name="Jeffery I.B."/>
            <person name="Cooney J.C."/>
            <person name="Kagawa T.F."/>
            <person name="Liu W."/>
            <person name="Song Y."/>
            <person name="Salvetti E."/>
            <person name="Wrobel A."/>
            <person name="Rasinkangas P."/>
            <person name="Parkhill J."/>
            <person name="Rea M.C."/>
            <person name="O'Sullivan O."/>
            <person name="Ritari J."/>
            <person name="Douillard F.P."/>
            <person name="Paul Ross R."/>
            <person name="Yang R."/>
            <person name="Briner A.E."/>
            <person name="Felis G.E."/>
            <person name="de Vos W.M."/>
            <person name="Barrangou R."/>
            <person name="Klaenhammer T.R."/>
            <person name="Caufield P.W."/>
            <person name="Cui Y."/>
            <person name="Zhang H."/>
            <person name="O'Toole P.W."/>
        </authorList>
    </citation>
    <scope>NUCLEOTIDE SEQUENCE [LARGE SCALE GENOMIC DNA]</scope>
    <source>
        <strain evidence="13 14">DSM 20515</strain>
    </source>
</reference>
<dbReference type="Proteomes" id="UP000051845">
    <property type="component" value="Unassembled WGS sequence"/>
</dbReference>
<evidence type="ECO:0000256" key="9">
    <source>
        <dbReference type="ARBA" id="ARBA00022842"/>
    </source>
</evidence>
<dbReference type="PANTHER" id="PTHR20941">
    <property type="entry name" value="FOLATE SYNTHESIS PROTEINS"/>
    <property type="match status" value="1"/>
</dbReference>
<feature type="domain" description="Pterin-binding" evidence="12">
    <location>
        <begin position="118"/>
        <end position="367"/>
    </location>
</feature>
<dbReference type="UniPathway" id="UPA00077">
    <property type="reaction ID" value="UER00156"/>
</dbReference>
<keyword evidence="7" id="KW-0808">Transferase</keyword>
<dbReference type="Gene3D" id="3.20.20.20">
    <property type="entry name" value="Dihydropteroate synthase-like"/>
    <property type="match status" value="1"/>
</dbReference>
<evidence type="ECO:0000256" key="1">
    <source>
        <dbReference type="ARBA" id="ARBA00000012"/>
    </source>
</evidence>
<evidence type="ECO:0000313" key="14">
    <source>
        <dbReference type="Proteomes" id="UP000051845"/>
    </source>
</evidence>
<dbReference type="SUPFAM" id="SSF51717">
    <property type="entry name" value="Dihydropteroate synthetase-like"/>
    <property type="match status" value="1"/>
</dbReference>
<dbReference type="InterPro" id="IPR000489">
    <property type="entry name" value="Pterin-binding_dom"/>
</dbReference>
<gene>
    <name evidence="13" type="ORF">FC82_GL002861</name>
</gene>
<dbReference type="PROSITE" id="PS50972">
    <property type="entry name" value="PTERIN_BINDING"/>
    <property type="match status" value="1"/>
</dbReference>
<dbReference type="GO" id="GO:0046872">
    <property type="term" value="F:metal ion binding"/>
    <property type="evidence" value="ECO:0007669"/>
    <property type="project" value="UniProtKB-KW"/>
</dbReference>
<dbReference type="GO" id="GO:0005829">
    <property type="term" value="C:cytosol"/>
    <property type="evidence" value="ECO:0007669"/>
    <property type="project" value="TreeGrafter"/>
</dbReference>
<sequence>MQIHDTTKALAGQNDFASQALFKLTQDQTLIQLQFTDATSAQADALRTRLRQFDGTVTRKGTTVSGLLAYEATKQLSDNWLTWFPGEQEADKQLTNVLASYELGWQANDFRFELREKPMIYAIMNITPDSFYDGGRYQTKEAVSAHIAEMVEAGADLIEVNGQTTRPGYTEVTPEVEIERTIPYIKQIKLLYPDMAVGIDTYKLPVMKAAIDAGVDVINDVNSFMDDPEKLPYLAKQRVGLLTMLNGRGNDFTNLSEEMHTFFEDNIKAITDAGVAFDRIALDQGIGYSKLPDSKQDFVMMRNVDQFNDLNRPMMVAVSRKGFYKQLLGLEKDDRLPMTLITETEMMLKGGRIIRVHDVEETRQMITFLDEIEKGYWLA</sequence>
<dbReference type="EMBL" id="AYYR01000009">
    <property type="protein sequence ID" value="KRM77506.1"/>
    <property type="molecule type" value="Genomic_DNA"/>
</dbReference>
<dbReference type="GO" id="GO:0004156">
    <property type="term" value="F:dihydropteroate synthase activity"/>
    <property type="evidence" value="ECO:0007669"/>
    <property type="project" value="UniProtKB-EC"/>
</dbReference>
<dbReference type="GO" id="GO:0046654">
    <property type="term" value="P:tetrahydrofolate biosynthetic process"/>
    <property type="evidence" value="ECO:0007669"/>
    <property type="project" value="UniProtKB-UniPathway"/>
</dbReference>
<dbReference type="STRING" id="33960.TY91_00935"/>
<dbReference type="PROSITE" id="PS00792">
    <property type="entry name" value="DHPS_1"/>
    <property type="match status" value="1"/>
</dbReference>
<evidence type="ECO:0000256" key="7">
    <source>
        <dbReference type="ARBA" id="ARBA00022679"/>
    </source>
</evidence>
<keyword evidence="9" id="KW-0460">Magnesium</keyword>
<dbReference type="AlphaFoldDB" id="A0A0R2BGG8"/>
<dbReference type="NCBIfam" id="TIGR01496">
    <property type="entry name" value="DHPS"/>
    <property type="match status" value="1"/>
</dbReference>
<organism evidence="13 14">
    <name type="scientific">Secundilactobacillus collinoides DSM 20515 = JCM 1123</name>
    <dbReference type="NCBI Taxonomy" id="1423733"/>
    <lineage>
        <taxon>Bacteria</taxon>
        <taxon>Bacillati</taxon>
        <taxon>Bacillota</taxon>
        <taxon>Bacilli</taxon>
        <taxon>Lactobacillales</taxon>
        <taxon>Lactobacillaceae</taxon>
        <taxon>Secundilactobacillus</taxon>
    </lineage>
</organism>
<comment type="similarity">
    <text evidence="4">Belongs to the DHPS family.</text>
</comment>
<proteinExistence type="inferred from homology"/>
<dbReference type="InterPro" id="IPR011005">
    <property type="entry name" value="Dihydropteroate_synth-like_sf"/>
</dbReference>
<comment type="caution">
    <text evidence="13">The sequence shown here is derived from an EMBL/GenBank/DDBJ whole genome shotgun (WGS) entry which is preliminary data.</text>
</comment>
<evidence type="ECO:0000256" key="10">
    <source>
        <dbReference type="ARBA" id="ARBA00022909"/>
    </source>
</evidence>
<dbReference type="PATRIC" id="fig|1423733.4.peg.2987"/>
<evidence type="ECO:0000256" key="6">
    <source>
        <dbReference type="ARBA" id="ARBA00016919"/>
    </source>
</evidence>
<dbReference type="PANTHER" id="PTHR20941:SF1">
    <property type="entry name" value="FOLIC ACID SYNTHESIS PROTEIN FOL1"/>
    <property type="match status" value="1"/>
</dbReference>
<comment type="pathway">
    <text evidence="3">Cofactor biosynthesis; tetrahydrofolate biosynthesis; 7,8-dihydrofolate from 2-amino-4-hydroxy-6-hydroxymethyl-7,8-dihydropteridine diphosphate and 4-aminobenzoate: step 1/2.</text>
</comment>
<dbReference type="InterPro" id="IPR006390">
    <property type="entry name" value="DHP_synth_dom"/>
</dbReference>
<dbReference type="GO" id="GO:0046656">
    <property type="term" value="P:folic acid biosynthetic process"/>
    <property type="evidence" value="ECO:0007669"/>
    <property type="project" value="UniProtKB-KW"/>
</dbReference>
<evidence type="ECO:0000259" key="12">
    <source>
        <dbReference type="PROSITE" id="PS50972"/>
    </source>
</evidence>
<comment type="catalytic activity">
    <reaction evidence="1">
        <text>(7,8-dihydropterin-6-yl)methyl diphosphate + 4-aminobenzoate = 7,8-dihydropteroate + diphosphate</text>
        <dbReference type="Rhea" id="RHEA:19949"/>
        <dbReference type="ChEBI" id="CHEBI:17836"/>
        <dbReference type="ChEBI" id="CHEBI:17839"/>
        <dbReference type="ChEBI" id="CHEBI:33019"/>
        <dbReference type="ChEBI" id="CHEBI:72950"/>
        <dbReference type="EC" id="2.5.1.15"/>
    </reaction>
</comment>
<evidence type="ECO:0000256" key="2">
    <source>
        <dbReference type="ARBA" id="ARBA00001946"/>
    </source>
</evidence>